<gene>
    <name evidence="2" type="ORF">BT67DRAFT_36564</name>
</gene>
<reference evidence="2" key="2">
    <citation type="submission" date="2023-05" db="EMBL/GenBank/DDBJ databases">
        <authorList>
            <consortium name="Lawrence Berkeley National Laboratory"/>
            <person name="Steindorff A."/>
            <person name="Hensen N."/>
            <person name="Bonometti L."/>
            <person name="Westerberg I."/>
            <person name="Brannstrom I.O."/>
            <person name="Guillou S."/>
            <person name="Cros-Aarteil S."/>
            <person name="Calhoun S."/>
            <person name="Haridas S."/>
            <person name="Kuo A."/>
            <person name="Mondo S."/>
            <person name="Pangilinan J."/>
            <person name="Riley R."/>
            <person name="Labutti K."/>
            <person name="Andreopoulos B."/>
            <person name="Lipzen A."/>
            <person name="Chen C."/>
            <person name="Yanf M."/>
            <person name="Daum C."/>
            <person name="Ng V."/>
            <person name="Clum A."/>
            <person name="Ohm R."/>
            <person name="Martin F."/>
            <person name="Silar P."/>
            <person name="Natvig D."/>
            <person name="Lalanne C."/>
            <person name="Gautier V."/>
            <person name="Ament-Velasquez S.L."/>
            <person name="Kruys A."/>
            <person name="Hutchinson M.I."/>
            <person name="Powell A.J."/>
            <person name="Barry K."/>
            <person name="Miller A.N."/>
            <person name="Grigoriev I.V."/>
            <person name="Debuchy R."/>
            <person name="Gladieux P."/>
            <person name="Thoren M.H."/>
            <person name="Johannesson H."/>
        </authorList>
    </citation>
    <scope>NUCLEOTIDE SEQUENCE</scope>
    <source>
        <strain evidence="2">CBS 123565</strain>
    </source>
</reference>
<evidence type="ECO:0000256" key="1">
    <source>
        <dbReference type="SAM" id="SignalP"/>
    </source>
</evidence>
<keyword evidence="3" id="KW-1185">Reference proteome</keyword>
<accession>A0AAN6UJ58</accession>
<dbReference type="Proteomes" id="UP001304895">
    <property type="component" value="Unassembled WGS sequence"/>
</dbReference>
<sequence>MVRCKTAAGAVLLSLATCSIAVPVEDVVSVPTTTFTSEPASTAPVRPHTNVTYHGPYTGPPPTTTGALTTDVLAPSIPALPPGPNAYDYPSDGKLHAPLPAPYTPAGGDGTNGSAPVYRMLSDFDYESLALVLYQEWIELDLFHWGLATFSVADFEAAGLTAEDRYLIQFMAEQEVGHVTLVSNMLGAQAPMQCSYNYPVANVREFIDFCQKLTRFGEAGVYGFLNHLNAHDVGQLLLQSITTEARQQMIFRQFEGLFPMPEWFIVGIPQSWAWSLLSPYISSCPENQTRLVWQNFPSLNILNQPNPARTNGADVWNETTGGYTNTLSTADISAEDDCLNSNEVGVGCGPAITRNRSVPLSYPGRQVFLEWEAPGQPIGPNNSYVTSTTAAAPVFAAWVSQLNVTYTPLQGIEGNKAWTAQPNMSTFEGDPAVNGTMFLVLTDLDLYVTPFNLTMLNPHVRAVALYQAG</sequence>
<evidence type="ECO:0008006" key="4">
    <source>
        <dbReference type="Google" id="ProtNLM"/>
    </source>
</evidence>
<name>A0AAN6UJ58_9PEZI</name>
<evidence type="ECO:0000313" key="2">
    <source>
        <dbReference type="EMBL" id="KAK4133968.1"/>
    </source>
</evidence>
<organism evidence="2 3">
    <name type="scientific">Trichocladium antarcticum</name>
    <dbReference type="NCBI Taxonomy" id="1450529"/>
    <lineage>
        <taxon>Eukaryota</taxon>
        <taxon>Fungi</taxon>
        <taxon>Dikarya</taxon>
        <taxon>Ascomycota</taxon>
        <taxon>Pezizomycotina</taxon>
        <taxon>Sordariomycetes</taxon>
        <taxon>Sordariomycetidae</taxon>
        <taxon>Sordariales</taxon>
        <taxon>Chaetomiaceae</taxon>
        <taxon>Trichocladium</taxon>
    </lineage>
</organism>
<protein>
    <recommendedName>
        <fullName evidence="4">Protein rds1</fullName>
    </recommendedName>
</protein>
<comment type="caution">
    <text evidence="2">The sequence shown here is derived from an EMBL/GenBank/DDBJ whole genome shotgun (WGS) entry which is preliminary data.</text>
</comment>
<dbReference type="PANTHER" id="PTHR38705">
    <property type="entry name" value="PROTEIN RDS1"/>
    <property type="match status" value="1"/>
</dbReference>
<feature type="signal peptide" evidence="1">
    <location>
        <begin position="1"/>
        <end position="21"/>
    </location>
</feature>
<dbReference type="AlphaFoldDB" id="A0AAN6UJ58"/>
<reference evidence="2" key="1">
    <citation type="journal article" date="2023" name="Mol. Phylogenet. Evol.">
        <title>Genome-scale phylogeny and comparative genomics of the fungal order Sordariales.</title>
        <authorList>
            <person name="Hensen N."/>
            <person name="Bonometti L."/>
            <person name="Westerberg I."/>
            <person name="Brannstrom I.O."/>
            <person name="Guillou S."/>
            <person name="Cros-Aarteil S."/>
            <person name="Calhoun S."/>
            <person name="Haridas S."/>
            <person name="Kuo A."/>
            <person name="Mondo S."/>
            <person name="Pangilinan J."/>
            <person name="Riley R."/>
            <person name="LaButti K."/>
            <person name="Andreopoulos B."/>
            <person name="Lipzen A."/>
            <person name="Chen C."/>
            <person name="Yan M."/>
            <person name="Daum C."/>
            <person name="Ng V."/>
            <person name="Clum A."/>
            <person name="Steindorff A."/>
            <person name="Ohm R.A."/>
            <person name="Martin F."/>
            <person name="Silar P."/>
            <person name="Natvig D.O."/>
            <person name="Lalanne C."/>
            <person name="Gautier V."/>
            <person name="Ament-Velasquez S.L."/>
            <person name="Kruys A."/>
            <person name="Hutchinson M.I."/>
            <person name="Powell A.J."/>
            <person name="Barry K."/>
            <person name="Miller A.N."/>
            <person name="Grigoriev I.V."/>
            <person name="Debuchy R."/>
            <person name="Gladieux P."/>
            <person name="Hiltunen Thoren M."/>
            <person name="Johannesson H."/>
        </authorList>
    </citation>
    <scope>NUCLEOTIDE SEQUENCE</scope>
    <source>
        <strain evidence="2">CBS 123565</strain>
    </source>
</reference>
<keyword evidence="1" id="KW-0732">Signal</keyword>
<dbReference type="EMBL" id="MU853410">
    <property type="protein sequence ID" value="KAK4133968.1"/>
    <property type="molecule type" value="Genomic_DNA"/>
</dbReference>
<dbReference type="InterPro" id="IPR039254">
    <property type="entry name" value="Rds1"/>
</dbReference>
<proteinExistence type="predicted"/>
<dbReference type="PANTHER" id="PTHR38705:SF1">
    <property type="entry name" value="PROTEIN RDS1"/>
    <property type="match status" value="1"/>
</dbReference>
<dbReference type="Pfam" id="PF13668">
    <property type="entry name" value="Ferritin_2"/>
    <property type="match status" value="1"/>
</dbReference>
<feature type="chain" id="PRO_5042902517" description="Protein rds1" evidence="1">
    <location>
        <begin position="22"/>
        <end position="469"/>
    </location>
</feature>
<evidence type="ECO:0000313" key="3">
    <source>
        <dbReference type="Proteomes" id="UP001304895"/>
    </source>
</evidence>